<evidence type="ECO:0000313" key="2">
    <source>
        <dbReference type="EMBL" id="KAK6168856.1"/>
    </source>
</evidence>
<evidence type="ECO:0000256" key="1">
    <source>
        <dbReference type="SAM" id="Phobius"/>
    </source>
</evidence>
<reference evidence="2 3" key="1">
    <citation type="submission" date="2024-01" db="EMBL/GenBank/DDBJ databases">
        <title>The genome of the rayed Mediterranean limpet Patella caerulea (Linnaeus, 1758).</title>
        <authorList>
            <person name="Anh-Thu Weber A."/>
            <person name="Halstead-Nussloch G."/>
        </authorList>
    </citation>
    <scope>NUCLEOTIDE SEQUENCE [LARGE SCALE GENOMIC DNA]</scope>
    <source>
        <strain evidence="2">AATW-2023a</strain>
        <tissue evidence="2">Whole specimen</tissue>
    </source>
</reference>
<feature type="transmembrane region" description="Helical" evidence="1">
    <location>
        <begin position="6"/>
        <end position="25"/>
    </location>
</feature>
<accession>A0AAN8G6Q3</accession>
<dbReference type="AlphaFoldDB" id="A0AAN8G6Q3"/>
<sequence>MSDWGVALLAIVICAVAAIAIAILFRLFGIYHLAACFADDEEKMVLTKHEQGNGYMVNSDTQEYVLDTSGQFIQCDALVSEPKYSSLDTSTATVTKQQSHDDSARSSPVSIATSSIASELEYCHGIRRAESCESVASDSSVLEMQPDMPQIGQLELALEYDREVSGLVISIIQARDLAPNQYSGTLDTFIRGVFLADSSDKFQTKVSMIMQLFYWEIQTTTTEVVTA</sequence>
<dbReference type="Proteomes" id="UP001347796">
    <property type="component" value="Unassembled WGS sequence"/>
</dbReference>
<dbReference type="InterPro" id="IPR035892">
    <property type="entry name" value="C2_domain_sf"/>
</dbReference>
<keyword evidence="1" id="KW-0812">Transmembrane</keyword>
<organism evidence="2 3">
    <name type="scientific">Patella caerulea</name>
    <name type="common">Rayed Mediterranean limpet</name>
    <dbReference type="NCBI Taxonomy" id="87958"/>
    <lineage>
        <taxon>Eukaryota</taxon>
        <taxon>Metazoa</taxon>
        <taxon>Spiralia</taxon>
        <taxon>Lophotrochozoa</taxon>
        <taxon>Mollusca</taxon>
        <taxon>Gastropoda</taxon>
        <taxon>Patellogastropoda</taxon>
        <taxon>Patelloidea</taxon>
        <taxon>Patellidae</taxon>
        <taxon>Patella</taxon>
    </lineage>
</organism>
<protein>
    <submittedName>
        <fullName evidence="2">Uncharacterized protein</fullName>
    </submittedName>
</protein>
<evidence type="ECO:0000313" key="3">
    <source>
        <dbReference type="Proteomes" id="UP001347796"/>
    </source>
</evidence>
<keyword evidence="3" id="KW-1185">Reference proteome</keyword>
<proteinExistence type="predicted"/>
<gene>
    <name evidence="2" type="ORF">SNE40_020028</name>
</gene>
<dbReference type="Gene3D" id="2.60.40.150">
    <property type="entry name" value="C2 domain"/>
    <property type="match status" value="1"/>
</dbReference>
<dbReference type="EMBL" id="JAZGQO010000015">
    <property type="protein sequence ID" value="KAK6168856.1"/>
    <property type="molecule type" value="Genomic_DNA"/>
</dbReference>
<keyword evidence="1" id="KW-1133">Transmembrane helix</keyword>
<keyword evidence="1" id="KW-0472">Membrane</keyword>
<name>A0AAN8G6Q3_PATCE</name>
<dbReference type="SUPFAM" id="SSF49562">
    <property type="entry name" value="C2 domain (Calcium/lipid-binding domain, CaLB)"/>
    <property type="match status" value="1"/>
</dbReference>
<comment type="caution">
    <text evidence="2">The sequence shown here is derived from an EMBL/GenBank/DDBJ whole genome shotgun (WGS) entry which is preliminary data.</text>
</comment>